<dbReference type="InterPro" id="IPR013818">
    <property type="entry name" value="Lipase"/>
</dbReference>
<reference evidence="7" key="1">
    <citation type="submission" date="2023-03" db="EMBL/GenBank/DDBJ databases">
        <title>Chromosome-level genomes of two armyworms, Mythimna separata and Mythimna loreyi, provide insights into the biosynthesis and reception of sex pheromones.</title>
        <authorList>
            <person name="Zhao H."/>
        </authorList>
    </citation>
    <scope>NUCLEOTIDE SEQUENCE</scope>
    <source>
        <strain evidence="7">BeijingLab</strain>
        <tissue evidence="7">Pupa</tissue>
    </source>
</reference>
<dbReference type="Proteomes" id="UP001231518">
    <property type="component" value="Chromosome 22"/>
</dbReference>
<keyword evidence="3" id="KW-0964">Secreted</keyword>
<evidence type="ECO:0000256" key="1">
    <source>
        <dbReference type="ARBA" id="ARBA00004613"/>
    </source>
</evidence>
<dbReference type="SUPFAM" id="SSF53474">
    <property type="entry name" value="alpha/beta-Hydrolases"/>
    <property type="match status" value="1"/>
</dbReference>
<comment type="subcellular location">
    <subcellularLocation>
        <location evidence="1">Secreted</location>
    </subcellularLocation>
</comment>
<dbReference type="PANTHER" id="PTHR11610">
    <property type="entry name" value="LIPASE"/>
    <property type="match status" value="1"/>
</dbReference>
<feature type="signal peptide" evidence="5">
    <location>
        <begin position="1"/>
        <end position="16"/>
    </location>
</feature>
<dbReference type="GO" id="GO:0017171">
    <property type="term" value="F:serine hydrolase activity"/>
    <property type="evidence" value="ECO:0007669"/>
    <property type="project" value="TreeGrafter"/>
</dbReference>
<dbReference type="PRINTS" id="PR00821">
    <property type="entry name" value="TAGLIPASE"/>
</dbReference>
<comment type="similarity">
    <text evidence="2 4">Belongs to the AB hydrolase superfamily. Lipase family.</text>
</comment>
<evidence type="ECO:0000256" key="5">
    <source>
        <dbReference type="SAM" id="SignalP"/>
    </source>
</evidence>
<sequence>MKWLVVAFVVVLSCEGQRPPSLPFTASSFRTIERGLSSVPGRSAIVSDIIIRYYKTNLTSPSSYRIGNVKSLLTDPEFDAKRPTVIYAHGYVELSTDESTSTVVSAYLQRGDYNVLLLDWSNIAFGNYVIIAKTLPDAGHHVGKALLKLAKRGLPVKTLHLVGHSMGSHLIAYAARYLKSRGFTVPRLTGLDPAYPGFYPPLAAPPMSASDASFVDVIHTDGGGYGTPEATGHADFWPNGGQAKQPGCLSATLPLTNEDFCSHWRSWAFWSESLTGDSLLARRCQDYDTFLRGQCSEEPVVYMGIRATPDARKSLSSSWASELQASEYGYVAFWSESLTGDGLLARRCQDYDMFLRGQCSEEPVVFMASELQASEFGLCCVLVGVSDGRQSPGAKVPGLRHVPPRTVLGGACRLHGHQSYKRVSLGYVAFWSESLTGDSLLARRCQDYDTFLRGPCSEEPVVFMGIRATSETTTRSSADRARRSLSSSWASEPHQSEFGYVAFWSESLTGDSLQARRCQDYDMFLRGQCSEEPVVFMGIRATPDLRGNFYLRTGAKVPYGLNLRGAS</sequence>
<evidence type="ECO:0000256" key="2">
    <source>
        <dbReference type="ARBA" id="ARBA00010701"/>
    </source>
</evidence>
<evidence type="ECO:0000256" key="4">
    <source>
        <dbReference type="RuleBase" id="RU004262"/>
    </source>
</evidence>
<gene>
    <name evidence="7" type="ORF">PYW07_009256</name>
</gene>
<keyword evidence="5" id="KW-0732">Signal</keyword>
<organism evidence="7 8">
    <name type="scientific">Mythimna separata</name>
    <name type="common">Oriental armyworm</name>
    <name type="synonym">Pseudaletia separata</name>
    <dbReference type="NCBI Taxonomy" id="271217"/>
    <lineage>
        <taxon>Eukaryota</taxon>
        <taxon>Metazoa</taxon>
        <taxon>Ecdysozoa</taxon>
        <taxon>Arthropoda</taxon>
        <taxon>Hexapoda</taxon>
        <taxon>Insecta</taxon>
        <taxon>Pterygota</taxon>
        <taxon>Neoptera</taxon>
        <taxon>Endopterygota</taxon>
        <taxon>Lepidoptera</taxon>
        <taxon>Glossata</taxon>
        <taxon>Ditrysia</taxon>
        <taxon>Noctuoidea</taxon>
        <taxon>Noctuidae</taxon>
        <taxon>Noctuinae</taxon>
        <taxon>Hadenini</taxon>
        <taxon>Mythimna</taxon>
    </lineage>
</organism>
<dbReference type="InterPro" id="IPR029058">
    <property type="entry name" value="AB_hydrolase_fold"/>
</dbReference>
<evidence type="ECO:0000256" key="3">
    <source>
        <dbReference type="ARBA" id="ARBA00022525"/>
    </source>
</evidence>
<dbReference type="GO" id="GO:0005615">
    <property type="term" value="C:extracellular space"/>
    <property type="evidence" value="ECO:0007669"/>
    <property type="project" value="TreeGrafter"/>
</dbReference>
<evidence type="ECO:0000259" key="6">
    <source>
        <dbReference type="Pfam" id="PF00151"/>
    </source>
</evidence>
<dbReference type="GO" id="GO:0016298">
    <property type="term" value="F:lipase activity"/>
    <property type="evidence" value="ECO:0007669"/>
    <property type="project" value="InterPro"/>
</dbReference>
<dbReference type="GO" id="GO:0016042">
    <property type="term" value="P:lipid catabolic process"/>
    <property type="evidence" value="ECO:0007669"/>
    <property type="project" value="TreeGrafter"/>
</dbReference>
<accession>A0AAD7YBW4</accession>
<dbReference type="InterPro" id="IPR000734">
    <property type="entry name" value="TAG_lipase"/>
</dbReference>
<dbReference type="Gene3D" id="3.40.50.1820">
    <property type="entry name" value="alpha/beta hydrolase"/>
    <property type="match status" value="2"/>
</dbReference>
<keyword evidence="8" id="KW-1185">Reference proteome</keyword>
<feature type="domain" description="Lipase" evidence="6">
    <location>
        <begin position="64"/>
        <end position="308"/>
    </location>
</feature>
<feature type="chain" id="PRO_5042104976" description="Lipase domain-containing protein" evidence="5">
    <location>
        <begin position="17"/>
        <end position="567"/>
    </location>
</feature>
<proteinExistence type="inferred from homology"/>
<comment type="caution">
    <text evidence="7">The sequence shown here is derived from an EMBL/GenBank/DDBJ whole genome shotgun (WGS) entry which is preliminary data.</text>
</comment>
<evidence type="ECO:0000313" key="8">
    <source>
        <dbReference type="Proteomes" id="UP001231518"/>
    </source>
</evidence>
<dbReference type="Pfam" id="PF00151">
    <property type="entry name" value="Lipase"/>
    <property type="match status" value="1"/>
</dbReference>
<evidence type="ECO:0000313" key="7">
    <source>
        <dbReference type="EMBL" id="KAJ8709430.1"/>
    </source>
</evidence>
<dbReference type="AlphaFoldDB" id="A0AAD7YBW4"/>
<dbReference type="PANTHER" id="PTHR11610:SF37">
    <property type="entry name" value="GH01208P"/>
    <property type="match status" value="1"/>
</dbReference>
<dbReference type="EMBL" id="JARGEI010000024">
    <property type="protein sequence ID" value="KAJ8709430.1"/>
    <property type="molecule type" value="Genomic_DNA"/>
</dbReference>
<protein>
    <recommendedName>
        <fullName evidence="6">Lipase domain-containing protein</fullName>
    </recommendedName>
</protein>
<name>A0AAD7YBW4_MYTSE</name>